<evidence type="ECO:0000313" key="5">
    <source>
        <dbReference type="EMBL" id="RJP20531.1"/>
    </source>
</evidence>
<dbReference type="CDD" id="cd01129">
    <property type="entry name" value="PulE-GspE-like"/>
    <property type="match status" value="1"/>
</dbReference>
<dbReference type="GO" id="GO:0016887">
    <property type="term" value="F:ATP hydrolysis activity"/>
    <property type="evidence" value="ECO:0007669"/>
    <property type="project" value="TreeGrafter"/>
</dbReference>
<evidence type="ECO:0000256" key="2">
    <source>
        <dbReference type="ARBA" id="ARBA00022741"/>
    </source>
</evidence>
<dbReference type="Gene3D" id="3.40.50.300">
    <property type="entry name" value="P-loop containing nucleotide triphosphate hydrolases"/>
    <property type="match status" value="1"/>
</dbReference>
<dbReference type="GO" id="GO:0005524">
    <property type="term" value="F:ATP binding"/>
    <property type="evidence" value="ECO:0007669"/>
    <property type="project" value="UniProtKB-KW"/>
</dbReference>
<dbReference type="Pfam" id="PF00437">
    <property type="entry name" value="T2SSE"/>
    <property type="match status" value="1"/>
</dbReference>
<dbReference type="Proteomes" id="UP000265882">
    <property type="component" value="Unassembled WGS sequence"/>
</dbReference>
<dbReference type="FunFam" id="3.40.50.300:FF:000398">
    <property type="entry name" value="Type IV pilus assembly ATPase PilB"/>
    <property type="match status" value="1"/>
</dbReference>
<proteinExistence type="inferred from homology"/>
<dbReference type="PROSITE" id="PS00662">
    <property type="entry name" value="T2SP_E"/>
    <property type="match status" value="1"/>
</dbReference>
<dbReference type="EMBL" id="QZKU01000076">
    <property type="protein sequence ID" value="RJP20531.1"/>
    <property type="molecule type" value="Genomic_DNA"/>
</dbReference>
<dbReference type="InterPro" id="IPR027417">
    <property type="entry name" value="P-loop_NTPase"/>
</dbReference>
<accession>A0A3A4NY92</accession>
<gene>
    <name evidence="5" type="ORF">C4520_11215</name>
</gene>
<dbReference type="GO" id="GO:0005886">
    <property type="term" value="C:plasma membrane"/>
    <property type="evidence" value="ECO:0007669"/>
    <property type="project" value="TreeGrafter"/>
</dbReference>
<evidence type="ECO:0000256" key="3">
    <source>
        <dbReference type="ARBA" id="ARBA00022840"/>
    </source>
</evidence>
<dbReference type="PANTHER" id="PTHR30258">
    <property type="entry name" value="TYPE II SECRETION SYSTEM PROTEIN GSPE-RELATED"/>
    <property type="match status" value="1"/>
</dbReference>
<dbReference type="InterPro" id="IPR001482">
    <property type="entry name" value="T2SS/T4SS_dom"/>
</dbReference>
<feature type="domain" description="Bacterial type II secretion system protein E" evidence="4">
    <location>
        <begin position="292"/>
        <end position="306"/>
    </location>
</feature>
<reference evidence="5 6" key="1">
    <citation type="journal article" date="2017" name="ISME J.">
        <title>Energy and carbon metabolisms in a deep terrestrial subsurface fluid microbial community.</title>
        <authorList>
            <person name="Momper L."/>
            <person name="Jungbluth S.P."/>
            <person name="Lee M.D."/>
            <person name="Amend J.P."/>
        </authorList>
    </citation>
    <scope>NUCLEOTIDE SEQUENCE [LARGE SCALE GENOMIC DNA]</scope>
    <source>
        <strain evidence="5">SURF_5</strain>
    </source>
</reference>
<sequence length="471" mass="52225">MPSSNAIRMDGFILSPGKTFKVFSAPSQNDEELQGMNESAEKGAALAEKVEDTIQQRLEKELLLEQRASAAGETLRQKLLKQIGGSVENIQPVVLVSAIFDLAVTSRATDIHFDPSESGMVARLRIDGMLHDVLTIPKRIQPNIVARVKVLGEMDISETRRPQDGHISMTSGNNRFDLRVSALPTFRGEKLTLRLLDSTSGIPKLEELGMEYSDRVIFEDIITKPQGMTLVTGPTGSGKTTTLYAALERINYRTYNIITLEDPVEYQLKGVNQVQINPAIDLTFASTLRASLRQDPDTILVGEVRDLETAAIAIRAAMTGHRVFSTIHANTAPDAINTLVNMNVRPFLITSSLLCILAQRLVRKLCTQCREPYEPEPELVKELEVKEKPEKLYRASGCDACNKTGYLGRTAVYELLRLTPSIKRAIIDGRSIEQIVKTAHSEGMKSLFEKGVNKILEGTTSVDEVFRVLRF</sequence>
<dbReference type="SUPFAM" id="SSF52540">
    <property type="entry name" value="P-loop containing nucleoside triphosphate hydrolases"/>
    <property type="match status" value="1"/>
</dbReference>
<comment type="caution">
    <text evidence="5">The sequence shown here is derived from an EMBL/GenBank/DDBJ whole genome shotgun (WGS) entry which is preliminary data.</text>
</comment>
<keyword evidence="3" id="KW-0067">ATP-binding</keyword>
<evidence type="ECO:0000259" key="4">
    <source>
        <dbReference type="PROSITE" id="PS00662"/>
    </source>
</evidence>
<organism evidence="5 6">
    <name type="scientific">Abyssobacteria bacterium (strain SURF_5)</name>
    <dbReference type="NCBI Taxonomy" id="2093360"/>
    <lineage>
        <taxon>Bacteria</taxon>
        <taxon>Pseudomonadati</taxon>
        <taxon>Candidatus Hydrogenedentota</taxon>
        <taxon>Candidatus Abyssobacteria</taxon>
    </lineage>
</organism>
<keyword evidence="2" id="KW-0547">Nucleotide-binding</keyword>
<dbReference type="PANTHER" id="PTHR30258:SF2">
    <property type="entry name" value="COMG OPERON PROTEIN 1"/>
    <property type="match status" value="1"/>
</dbReference>
<evidence type="ECO:0000256" key="1">
    <source>
        <dbReference type="ARBA" id="ARBA00006611"/>
    </source>
</evidence>
<dbReference type="AlphaFoldDB" id="A0A3A4NY92"/>
<dbReference type="Gene3D" id="3.30.450.90">
    <property type="match status" value="1"/>
</dbReference>
<name>A0A3A4NY92_ABYX5</name>
<evidence type="ECO:0000313" key="6">
    <source>
        <dbReference type="Proteomes" id="UP000265882"/>
    </source>
</evidence>
<protein>
    <submittedName>
        <fullName evidence="5">Type II/IV secretion system protein</fullName>
    </submittedName>
</protein>
<comment type="similarity">
    <text evidence="1">Belongs to the GSP E family.</text>
</comment>